<keyword evidence="2" id="KW-1185">Reference proteome</keyword>
<dbReference type="Proteomes" id="UP000240214">
    <property type="component" value="Segment"/>
</dbReference>
<name>A0A2H5BLY9_9CAUD</name>
<sequence>MVRGSSHAYAGPMEPITAREMQEWSADVGPATAHKAMGFYVMGGQCANPRCPCNTAGRLHGPLIPHFEK</sequence>
<reference evidence="2" key="1">
    <citation type="submission" date="2017-11" db="EMBL/GenBank/DDBJ databases">
        <authorList>
            <person name="Han C.G."/>
        </authorList>
    </citation>
    <scope>NUCLEOTIDE SEQUENCE [LARGE SCALE GENOMIC DNA]</scope>
</reference>
<dbReference type="EMBL" id="MG593803">
    <property type="protein sequence ID" value="AUG87322.1"/>
    <property type="molecule type" value="Genomic_DNA"/>
</dbReference>
<organism evidence="1 2">
    <name type="scientific">Streptomyces phage Rowa</name>
    <dbReference type="NCBI Taxonomy" id="2059883"/>
    <lineage>
        <taxon>Viruses</taxon>
        <taxon>Duplodnaviria</taxon>
        <taxon>Heunggongvirae</taxon>
        <taxon>Uroviricota</taxon>
        <taxon>Caudoviricetes</taxon>
        <taxon>Rowavirus</taxon>
        <taxon>Rowavirus rowa</taxon>
    </lineage>
</organism>
<protein>
    <submittedName>
        <fullName evidence="1">Uncharacterized protein</fullName>
    </submittedName>
</protein>
<gene>
    <name evidence="1" type="ORF">SEA_ROWA_58</name>
</gene>
<evidence type="ECO:0000313" key="1">
    <source>
        <dbReference type="EMBL" id="AUG87322.1"/>
    </source>
</evidence>
<evidence type="ECO:0000313" key="2">
    <source>
        <dbReference type="Proteomes" id="UP000240214"/>
    </source>
</evidence>
<accession>A0A2H5BLY9</accession>
<proteinExistence type="predicted"/>